<dbReference type="InterPro" id="IPR036663">
    <property type="entry name" value="Fumarylacetoacetase_C_sf"/>
</dbReference>
<dbReference type="AlphaFoldDB" id="A0A4U1H977"/>
<organism evidence="5 6">
    <name type="scientific">Trinickia terrae</name>
    <dbReference type="NCBI Taxonomy" id="2571161"/>
    <lineage>
        <taxon>Bacteria</taxon>
        <taxon>Pseudomonadati</taxon>
        <taxon>Pseudomonadota</taxon>
        <taxon>Betaproteobacteria</taxon>
        <taxon>Burkholderiales</taxon>
        <taxon>Burkholderiaceae</taxon>
        <taxon>Trinickia</taxon>
    </lineage>
</organism>
<evidence type="ECO:0000256" key="2">
    <source>
        <dbReference type="ARBA" id="ARBA00010211"/>
    </source>
</evidence>
<comment type="cofactor">
    <cofactor evidence="1">
        <name>Mg(2+)</name>
        <dbReference type="ChEBI" id="CHEBI:18420"/>
    </cofactor>
</comment>
<dbReference type="GO" id="GO:0046872">
    <property type="term" value="F:metal ion binding"/>
    <property type="evidence" value="ECO:0007669"/>
    <property type="project" value="UniProtKB-KW"/>
</dbReference>
<dbReference type="Gene3D" id="3.90.850.10">
    <property type="entry name" value="Fumarylacetoacetase-like, C-terminal domain"/>
    <property type="match status" value="1"/>
</dbReference>
<name>A0A4U1H977_9BURK</name>
<proteinExistence type="inferred from homology"/>
<dbReference type="InterPro" id="IPR011234">
    <property type="entry name" value="Fumarylacetoacetase-like_C"/>
</dbReference>
<keyword evidence="6" id="KW-1185">Reference proteome</keyword>
<keyword evidence="3" id="KW-0479">Metal-binding</keyword>
<dbReference type="Pfam" id="PF01557">
    <property type="entry name" value="FAA_hydrolase"/>
    <property type="match status" value="1"/>
</dbReference>
<dbReference type="SUPFAM" id="SSF56529">
    <property type="entry name" value="FAH"/>
    <property type="match status" value="1"/>
</dbReference>
<evidence type="ECO:0000256" key="3">
    <source>
        <dbReference type="ARBA" id="ARBA00022723"/>
    </source>
</evidence>
<accession>A0A4U1H977</accession>
<evidence type="ECO:0000259" key="4">
    <source>
        <dbReference type="Pfam" id="PF01557"/>
    </source>
</evidence>
<protein>
    <submittedName>
        <fullName evidence="5">Fumarylacetoacetate hydrolase family protein</fullName>
    </submittedName>
</protein>
<dbReference type="GO" id="GO:0016787">
    <property type="term" value="F:hydrolase activity"/>
    <property type="evidence" value="ECO:0007669"/>
    <property type="project" value="UniProtKB-KW"/>
</dbReference>
<evidence type="ECO:0000256" key="1">
    <source>
        <dbReference type="ARBA" id="ARBA00001946"/>
    </source>
</evidence>
<comment type="caution">
    <text evidence="5">The sequence shown here is derived from an EMBL/GenBank/DDBJ whole genome shotgun (WGS) entry which is preliminary data.</text>
</comment>
<dbReference type="OrthoDB" id="9805307at2"/>
<sequence>MRFVAFQSPRGGRRDRTMGVLIEGRVAPLTDIDSFYDDILRWREAAAILESGELDLAALTLVPPVPRDARVVCAAINYAKHGQEAKLDAPTFPNLFARWSAELVADGTPVPVPAAEPDGLDWEVELAAIVGATLTDVTPEAAELGVFGYTVANDISGRASQLQATTLRTGQWALGKNVEKSGAISAFITTADAVDVGNLRLETVVNGEVMQSGTTADMIFSVGELIAFTSRHVTLRPGDVILTGTPDGVGMARKPPVFMKPGATVTASVEGLGSISNSIVDSRQRG</sequence>
<dbReference type="EMBL" id="SWJE01000035">
    <property type="protein sequence ID" value="TKC77269.1"/>
    <property type="molecule type" value="Genomic_DNA"/>
</dbReference>
<dbReference type="GO" id="GO:0044281">
    <property type="term" value="P:small molecule metabolic process"/>
    <property type="evidence" value="ECO:0007669"/>
    <property type="project" value="UniProtKB-ARBA"/>
</dbReference>
<comment type="similarity">
    <text evidence="2">Belongs to the FAH family.</text>
</comment>
<dbReference type="PANTHER" id="PTHR42796">
    <property type="entry name" value="FUMARYLACETOACETATE HYDROLASE DOMAIN-CONTAINING PROTEIN 2A-RELATED"/>
    <property type="match status" value="1"/>
</dbReference>
<dbReference type="InterPro" id="IPR051121">
    <property type="entry name" value="FAH"/>
</dbReference>
<gene>
    <name evidence="5" type="ORF">FAZ69_32865</name>
</gene>
<evidence type="ECO:0000313" key="6">
    <source>
        <dbReference type="Proteomes" id="UP000305539"/>
    </source>
</evidence>
<dbReference type="PANTHER" id="PTHR42796:SF4">
    <property type="entry name" value="FUMARYLACETOACETATE HYDROLASE DOMAIN-CONTAINING PROTEIN 2A"/>
    <property type="match status" value="1"/>
</dbReference>
<dbReference type="Proteomes" id="UP000305539">
    <property type="component" value="Unassembled WGS sequence"/>
</dbReference>
<feature type="domain" description="Fumarylacetoacetase-like C-terminal" evidence="4">
    <location>
        <begin position="71"/>
        <end position="280"/>
    </location>
</feature>
<reference evidence="5 6" key="1">
    <citation type="submission" date="2019-04" db="EMBL/GenBank/DDBJ databases">
        <title>Trinickia sp. 7GSK02, isolated from subtropical forest soil.</title>
        <authorList>
            <person name="Gao Z.-H."/>
            <person name="Qiu L.-H."/>
        </authorList>
    </citation>
    <scope>NUCLEOTIDE SEQUENCE [LARGE SCALE GENOMIC DNA]</scope>
    <source>
        <strain evidence="5 6">7GSK02</strain>
    </source>
</reference>
<keyword evidence="5" id="KW-0378">Hydrolase</keyword>
<evidence type="ECO:0000313" key="5">
    <source>
        <dbReference type="EMBL" id="TKC77269.1"/>
    </source>
</evidence>